<keyword evidence="5" id="KW-0472">Membrane</keyword>
<evidence type="ECO:0000256" key="2">
    <source>
        <dbReference type="ARBA" id="ARBA00022777"/>
    </source>
</evidence>
<evidence type="ECO:0000256" key="5">
    <source>
        <dbReference type="SAM" id="Phobius"/>
    </source>
</evidence>
<keyword evidence="5" id="KW-1133">Transmembrane helix</keyword>
<evidence type="ECO:0000256" key="3">
    <source>
        <dbReference type="ARBA" id="ARBA00023012"/>
    </source>
</evidence>
<feature type="domain" description="Histidine kinase/HSP90-like ATPase" evidence="6">
    <location>
        <begin position="328"/>
        <end position="415"/>
    </location>
</feature>
<sequence>MTVPPDRPPLLRGGTRVLAGVCTGLAAHLGVDVRAVRLVFVLLALLGGAGVLLYAWLWILVPNEEDAARDALRSAAGKPASITRNLEAWAETARSVQDRPRRGGREILAGAGLLVVGGLLTAQLVGVGIAWGVVWPLLVVLAGALVAWLQLDAVRREGLRRSAGVDRAAGVARLVGGLALVVAGLVFLVSGAVTWESLWSGALVSLAVLAGVVLVLLPWGLRFWRDYVSERSSRVRAAERADITAHLHDSVLQTLALIQKSAGDEGRVLRLARAQERELRQWLYRETPVAEGDICEAVRAEAARLEDSHSAAIEVVSVGQLTGLAGHDALLQAAREAMLNSAKHAGGTVSVYVEARGDGVDVFVRDRGGGFDVDAVPEDRLGVRESILGRMRRNGGTAAIRSGPEGTEVHLTMPHHRPEDPTRSAP</sequence>
<dbReference type="InterPro" id="IPR036890">
    <property type="entry name" value="HATPase_C_sf"/>
</dbReference>
<keyword evidence="3" id="KW-0902">Two-component regulatory system</keyword>
<evidence type="ECO:0000259" key="6">
    <source>
        <dbReference type="Pfam" id="PF02518"/>
    </source>
</evidence>
<dbReference type="Proteomes" id="UP001575652">
    <property type="component" value="Unassembled WGS sequence"/>
</dbReference>
<protein>
    <submittedName>
        <fullName evidence="8">PspC domain-containing protein</fullName>
    </submittedName>
</protein>
<gene>
    <name evidence="8" type="ORF">ACETWP_05645</name>
</gene>
<dbReference type="InterPro" id="IPR003594">
    <property type="entry name" value="HATPase_dom"/>
</dbReference>
<feature type="transmembrane region" description="Helical" evidence="5">
    <location>
        <begin position="133"/>
        <end position="151"/>
    </location>
</feature>
<keyword evidence="1" id="KW-0808">Transferase</keyword>
<evidence type="ECO:0000313" key="8">
    <source>
        <dbReference type="EMBL" id="MFB0834068.1"/>
    </source>
</evidence>
<keyword evidence="5" id="KW-0812">Transmembrane</keyword>
<keyword evidence="2" id="KW-0418">Kinase</keyword>
<reference evidence="8 9" key="1">
    <citation type="submission" date="2024-09" db="EMBL/GenBank/DDBJ databases">
        <authorList>
            <person name="Salinas-Garcia M.A."/>
            <person name="Prieme A."/>
        </authorList>
    </citation>
    <scope>NUCLEOTIDE SEQUENCE [LARGE SCALE GENOMIC DNA]</scope>
    <source>
        <strain evidence="8 9">DSM 21081</strain>
    </source>
</reference>
<feature type="region of interest" description="Disordered" evidence="4">
    <location>
        <begin position="396"/>
        <end position="426"/>
    </location>
</feature>
<dbReference type="SUPFAM" id="SSF55874">
    <property type="entry name" value="ATPase domain of HSP90 chaperone/DNA topoisomerase II/histidine kinase"/>
    <property type="match status" value="1"/>
</dbReference>
<evidence type="ECO:0000256" key="4">
    <source>
        <dbReference type="SAM" id="MobiDB-lite"/>
    </source>
</evidence>
<evidence type="ECO:0000313" key="9">
    <source>
        <dbReference type="Proteomes" id="UP001575652"/>
    </source>
</evidence>
<organism evidence="8 9">
    <name type="scientific">Arthrobacter halodurans</name>
    <dbReference type="NCBI Taxonomy" id="516699"/>
    <lineage>
        <taxon>Bacteria</taxon>
        <taxon>Bacillati</taxon>
        <taxon>Actinomycetota</taxon>
        <taxon>Actinomycetes</taxon>
        <taxon>Micrococcales</taxon>
        <taxon>Micrococcaceae</taxon>
        <taxon>Arthrobacter</taxon>
    </lineage>
</organism>
<name>A0ABV4UPM3_9MICC</name>
<dbReference type="Gene3D" id="3.30.565.10">
    <property type="entry name" value="Histidine kinase-like ATPase, C-terminal domain"/>
    <property type="match status" value="1"/>
</dbReference>
<accession>A0ABV4UPM3</accession>
<feature type="transmembrane region" description="Helical" evidence="5">
    <location>
        <begin position="38"/>
        <end position="61"/>
    </location>
</feature>
<dbReference type="Pfam" id="PF04024">
    <property type="entry name" value="PspC"/>
    <property type="match status" value="1"/>
</dbReference>
<feature type="transmembrane region" description="Helical" evidence="5">
    <location>
        <begin position="199"/>
        <end position="221"/>
    </location>
</feature>
<dbReference type="Pfam" id="PF02518">
    <property type="entry name" value="HATPase_c"/>
    <property type="match status" value="1"/>
</dbReference>
<keyword evidence="9" id="KW-1185">Reference proteome</keyword>
<dbReference type="PANTHER" id="PTHR24421:SF61">
    <property type="entry name" value="OXYGEN SENSOR HISTIDINE KINASE NREB"/>
    <property type="match status" value="1"/>
</dbReference>
<feature type="transmembrane region" description="Helical" evidence="5">
    <location>
        <begin position="171"/>
        <end position="193"/>
    </location>
</feature>
<dbReference type="EMBL" id="JBHDLJ010000003">
    <property type="protein sequence ID" value="MFB0834068.1"/>
    <property type="molecule type" value="Genomic_DNA"/>
</dbReference>
<dbReference type="InterPro" id="IPR050482">
    <property type="entry name" value="Sensor_HK_TwoCompSys"/>
</dbReference>
<dbReference type="PANTHER" id="PTHR24421">
    <property type="entry name" value="NITRATE/NITRITE SENSOR PROTEIN NARX-RELATED"/>
    <property type="match status" value="1"/>
</dbReference>
<dbReference type="RefSeq" id="WP_373971234.1">
    <property type="nucleotide sequence ID" value="NZ_JBHDLJ010000003.1"/>
</dbReference>
<evidence type="ECO:0000259" key="7">
    <source>
        <dbReference type="Pfam" id="PF04024"/>
    </source>
</evidence>
<comment type="caution">
    <text evidence="8">The sequence shown here is derived from an EMBL/GenBank/DDBJ whole genome shotgun (WGS) entry which is preliminary data.</text>
</comment>
<feature type="compositionally biased region" description="Basic and acidic residues" evidence="4">
    <location>
        <begin position="416"/>
        <end position="426"/>
    </location>
</feature>
<feature type="domain" description="Phage shock protein PspC N-terminal" evidence="7">
    <location>
        <begin position="15"/>
        <end position="64"/>
    </location>
</feature>
<dbReference type="InterPro" id="IPR007168">
    <property type="entry name" value="Phageshock_PspC_N"/>
</dbReference>
<evidence type="ECO:0000256" key="1">
    <source>
        <dbReference type="ARBA" id="ARBA00022679"/>
    </source>
</evidence>
<proteinExistence type="predicted"/>